<evidence type="ECO:0000256" key="1">
    <source>
        <dbReference type="ARBA" id="ARBA00001460"/>
    </source>
</evidence>
<dbReference type="SUPFAM" id="SSF101386">
    <property type="entry name" value="all-alpha NTP pyrophosphatases"/>
    <property type="match status" value="1"/>
</dbReference>
<proteinExistence type="predicted"/>
<dbReference type="EMBL" id="HBEC01024899">
    <property type="protein sequence ID" value="CAD8292319.1"/>
    <property type="molecule type" value="Transcribed_RNA"/>
</dbReference>
<dbReference type="EC" id="3.6.1.31" evidence="3"/>
<comment type="catalytic activity">
    <reaction evidence="1">
        <text>1-(5-phospho-beta-D-ribosyl)-ATP + H2O = 1-(5-phospho-beta-D-ribosyl)-5'-AMP + diphosphate + H(+)</text>
        <dbReference type="Rhea" id="RHEA:22828"/>
        <dbReference type="ChEBI" id="CHEBI:15377"/>
        <dbReference type="ChEBI" id="CHEBI:15378"/>
        <dbReference type="ChEBI" id="CHEBI:33019"/>
        <dbReference type="ChEBI" id="CHEBI:59457"/>
        <dbReference type="ChEBI" id="CHEBI:73183"/>
        <dbReference type="EC" id="3.6.1.31"/>
    </reaction>
</comment>
<evidence type="ECO:0000256" key="3">
    <source>
        <dbReference type="ARBA" id="ARBA00012414"/>
    </source>
</evidence>
<keyword evidence="5" id="KW-0547">Nucleotide-binding</keyword>
<dbReference type="InterPro" id="IPR008179">
    <property type="entry name" value="HisE"/>
</dbReference>
<gene>
    <name evidence="9" type="ORF">CEUR00632_LOCUS11409</name>
</gene>
<dbReference type="UniPathway" id="UPA00031">
    <property type="reaction ID" value="UER00007"/>
</dbReference>
<dbReference type="GO" id="GO:0005524">
    <property type="term" value="F:ATP binding"/>
    <property type="evidence" value="ECO:0007669"/>
    <property type="project" value="UniProtKB-KW"/>
</dbReference>
<sequence>MEAGSRAKPSWTSKLLSDPALLCSKVREEAGELCQTLERDEGKERAASEAADLLYHAMVLLNVQGVAAEDVLRVLRKRFGTSGIEEKAARGSS</sequence>
<comment type="pathway">
    <text evidence="2">Amino-acid biosynthesis; L-histidine biosynthesis; L-histidine from 5-phospho-alpha-D-ribose 1-diphosphate: step 2/9.</text>
</comment>
<organism evidence="9">
    <name type="scientific">Chlamydomonas euryale</name>
    <dbReference type="NCBI Taxonomy" id="1486919"/>
    <lineage>
        <taxon>Eukaryota</taxon>
        <taxon>Viridiplantae</taxon>
        <taxon>Chlorophyta</taxon>
        <taxon>core chlorophytes</taxon>
        <taxon>Chlorophyceae</taxon>
        <taxon>CS clade</taxon>
        <taxon>Chlamydomonadales</taxon>
        <taxon>Chlamydomonadaceae</taxon>
        <taxon>Chlamydomonas</taxon>
    </lineage>
</organism>
<name>A0A7R9VE11_9CHLO</name>
<evidence type="ECO:0000256" key="6">
    <source>
        <dbReference type="ARBA" id="ARBA00022801"/>
    </source>
</evidence>
<evidence type="ECO:0000256" key="5">
    <source>
        <dbReference type="ARBA" id="ARBA00022741"/>
    </source>
</evidence>
<dbReference type="GO" id="GO:0000105">
    <property type="term" value="P:L-histidine biosynthetic process"/>
    <property type="evidence" value="ECO:0007669"/>
    <property type="project" value="UniProtKB-UniPathway"/>
</dbReference>
<dbReference type="Gene3D" id="1.10.287.1080">
    <property type="entry name" value="MazG-like"/>
    <property type="match status" value="1"/>
</dbReference>
<evidence type="ECO:0000256" key="4">
    <source>
        <dbReference type="ARBA" id="ARBA00022605"/>
    </source>
</evidence>
<accession>A0A7R9VE11</accession>
<dbReference type="Pfam" id="PF01503">
    <property type="entry name" value="PRA-PH"/>
    <property type="match status" value="1"/>
</dbReference>
<keyword evidence="4" id="KW-0028">Amino-acid biosynthesis</keyword>
<evidence type="ECO:0000256" key="2">
    <source>
        <dbReference type="ARBA" id="ARBA00005204"/>
    </source>
</evidence>
<protein>
    <recommendedName>
        <fullName evidence="3">phosphoribosyl-ATP diphosphatase</fullName>
        <ecNumber evidence="3">3.6.1.31</ecNumber>
    </recommendedName>
</protein>
<dbReference type="GO" id="GO:0004636">
    <property type="term" value="F:phosphoribosyl-ATP diphosphatase activity"/>
    <property type="evidence" value="ECO:0007669"/>
    <property type="project" value="UniProtKB-EC"/>
</dbReference>
<dbReference type="InterPro" id="IPR021130">
    <property type="entry name" value="PRib-ATP_PPHydrolase-like"/>
</dbReference>
<keyword evidence="8" id="KW-0368">Histidine biosynthesis</keyword>
<dbReference type="PANTHER" id="PTHR42945">
    <property type="entry name" value="HISTIDINE BIOSYNTHESIS BIFUNCTIONAL PROTEIN"/>
    <property type="match status" value="1"/>
</dbReference>
<evidence type="ECO:0000313" key="9">
    <source>
        <dbReference type="EMBL" id="CAD8292319.1"/>
    </source>
</evidence>
<dbReference type="PANTHER" id="PTHR42945:SF1">
    <property type="entry name" value="HISTIDINE BIOSYNTHESIS BIFUNCTIONAL PROTEIN HIS7"/>
    <property type="match status" value="1"/>
</dbReference>
<keyword evidence="6" id="KW-0378">Hydrolase</keyword>
<dbReference type="CDD" id="cd11534">
    <property type="entry name" value="NTP-PPase_HisIE_like"/>
    <property type="match status" value="1"/>
</dbReference>
<reference evidence="9" key="1">
    <citation type="submission" date="2021-01" db="EMBL/GenBank/DDBJ databases">
        <authorList>
            <person name="Corre E."/>
            <person name="Pelletier E."/>
            <person name="Niang G."/>
            <person name="Scheremetjew M."/>
            <person name="Finn R."/>
            <person name="Kale V."/>
            <person name="Holt S."/>
            <person name="Cochrane G."/>
            <person name="Meng A."/>
            <person name="Brown T."/>
            <person name="Cohen L."/>
        </authorList>
    </citation>
    <scope>NUCLEOTIDE SEQUENCE</scope>
    <source>
        <strain evidence="9">CCMP219</strain>
    </source>
</reference>
<evidence type="ECO:0000256" key="8">
    <source>
        <dbReference type="ARBA" id="ARBA00023102"/>
    </source>
</evidence>
<dbReference type="NCBIfam" id="TIGR03188">
    <property type="entry name" value="histidine_hisI"/>
    <property type="match status" value="1"/>
</dbReference>
<keyword evidence="7" id="KW-0067">ATP-binding</keyword>
<dbReference type="AlphaFoldDB" id="A0A7R9VE11"/>
<evidence type="ECO:0000256" key="7">
    <source>
        <dbReference type="ARBA" id="ARBA00022840"/>
    </source>
</evidence>